<dbReference type="InterPro" id="IPR015797">
    <property type="entry name" value="NUDIX_hydrolase-like_dom_sf"/>
</dbReference>
<proteinExistence type="predicted"/>
<sequence length="183" mass="20662">MIQISSREVYRNRWMSVREDDIRHPDGSPGIYGVVDKPTAALVIPLENDGFHLVEQYRYALSRRSWEFPQGTWPDDRETTTEELAKAELAQETGLSAGRIEHLGSFAIAPGFTSQRCDIFLATDLTAGEPDRDPEEQGMKQAWFPRAEFERMLRNGEIVDGSTMAAYAQLALQHDVTGRTGSW</sequence>
<reference evidence="4 5" key="1">
    <citation type="submission" date="2019-06" db="EMBL/GenBank/DDBJ databases">
        <title>Sequencing the genomes of 1000 actinobacteria strains.</title>
        <authorList>
            <person name="Klenk H.-P."/>
        </authorList>
    </citation>
    <scope>NUCLEOTIDE SEQUENCE [LARGE SCALE GENOMIC DNA]</scope>
    <source>
        <strain evidence="4 5">DSM 102200</strain>
    </source>
</reference>
<dbReference type="Pfam" id="PF00293">
    <property type="entry name" value="NUDIX"/>
    <property type="match status" value="1"/>
</dbReference>
<dbReference type="CDD" id="cd24161">
    <property type="entry name" value="NUDIX_ADPRase_Ndx2"/>
    <property type="match status" value="1"/>
</dbReference>
<evidence type="ECO:0000256" key="2">
    <source>
        <dbReference type="ARBA" id="ARBA00022801"/>
    </source>
</evidence>
<dbReference type="PROSITE" id="PS51462">
    <property type="entry name" value="NUDIX"/>
    <property type="match status" value="1"/>
</dbReference>
<dbReference type="GO" id="GO:0019693">
    <property type="term" value="P:ribose phosphate metabolic process"/>
    <property type="evidence" value="ECO:0007669"/>
    <property type="project" value="TreeGrafter"/>
</dbReference>
<evidence type="ECO:0000313" key="5">
    <source>
        <dbReference type="Proteomes" id="UP000316096"/>
    </source>
</evidence>
<dbReference type="AlphaFoldDB" id="A0A543CDE5"/>
<feature type="domain" description="Nudix hydrolase" evidence="3">
    <location>
        <begin position="37"/>
        <end position="166"/>
    </location>
</feature>
<dbReference type="GO" id="GO:0005829">
    <property type="term" value="C:cytosol"/>
    <property type="evidence" value="ECO:0007669"/>
    <property type="project" value="TreeGrafter"/>
</dbReference>
<dbReference type="InterPro" id="IPR000086">
    <property type="entry name" value="NUDIX_hydrolase_dom"/>
</dbReference>
<organism evidence="4 5">
    <name type="scientific">Actinoallomurus bryophytorum</name>
    <dbReference type="NCBI Taxonomy" id="1490222"/>
    <lineage>
        <taxon>Bacteria</taxon>
        <taxon>Bacillati</taxon>
        <taxon>Actinomycetota</taxon>
        <taxon>Actinomycetes</taxon>
        <taxon>Streptosporangiales</taxon>
        <taxon>Thermomonosporaceae</taxon>
        <taxon>Actinoallomurus</taxon>
    </lineage>
</organism>
<accession>A0A543CDE5</accession>
<dbReference type="OrthoDB" id="177518at2"/>
<dbReference type="Gene3D" id="3.90.79.10">
    <property type="entry name" value="Nucleoside Triphosphate Pyrophosphohydrolase"/>
    <property type="match status" value="1"/>
</dbReference>
<comment type="caution">
    <text evidence="4">The sequence shown here is derived from an EMBL/GenBank/DDBJ whole genome shotgun (WGS) entry which is preliminary data.</text>
</comment>
<evidence type="ECO:0000259" key="3">
    <source>
        <dbReference type="PROSITE" id="PS51462"/>
    </source>
</evidence>
<dbReference type="RefSeq" id="WP_141952982.1">
    <property type="nucleotide sequence ID" value="NZ_VFOZ01000001.1"/>
</dbReference>
<dbReference type="GO" id="GO:0016787">
    <property type="term" value="F:hydrolase activity"/>
    <property type="evidence" value="ECO:0007669"/>
    <property type="project" value="UniProtKB-KW"/>
</dbReference>
<dbReference type="GO" id="GO:0006753">
    <property type="term" value="P:nucleoside phosphate metabolic process"/>
    <property type="evidence" value="ECO:0007669"/>
    <property type="project" value="TreeGrafter"/>
</dbReference>
<comment type="cofactor">
    <cofactor evidence="1">
        <name>Mg(2+)</name>
        <dbReference type="ChEBI" id="CHEBI:18420"/>
    </cofactor>
</comment>
<keyword evidence="2" id="KW-0378">Hydrolase</keyword>
<evidence type="ECO:0000313" key="4">
    <source>
        <dbReference type="EMBL" id="TQL95113.1"/>
    </source>
</evidence>
<evidence type="ECO:0000256" key="1">
    <source>
        <dbReference type="ARBA" id="ARBA00001946"/>
    </source>
</evidence>
<protein>
    <submittedName>
        <fullName evidence="4">8-oxo-dGTP pyrophosphatase MutT (NUDIX family)</fullName>
    </submittedName>
</protein>
<gene>
    <name evidence="4" type="ORF">FB559_0608</name>
</gene>
<dbReference type="PANTHER" id="PTHR11839">
    <property type="entry name" value="UDP/ADP-SUGAR PYROPHOSPHATASE"/>
    <property type="match status" value="1"/>
</dbReference>
<name>A0A543CDE5_9ACTN</name>
<dbReference type="Proteomes" id="UP000316096">
    <property type="component" value="Unassembled WGS sequence"/>
</dbReference>
<dbReference type="SUPFAM" id="SSF55811">
    <property type="entry name" value="Nudix"/>
    <property type="match status" value="1"/>
</dbReference>
<dbReference type="PANTHER" id="PTHR11839:SF18">
    <property type="entry name" value="NUDIX HYDROLASE DOMAIN-CONTAINING PROTEIN"/>
    <property type="match status" value="1"/>
</dbReference>
<dbReference type="EMBL" id="VFOZ01000001">
    <property type="protein sequence ID" value="TQL95113.1"/>
    <property type="molecule type" value="Genomic_DNA"/>
</dbReference>
<keyword evidence="5" id="KW-1185">Reference proteome</keyword>